<evidence type="ECO:0000256" key="2">
    <source>
        <dbReference type="ARBA" id="ARBA00010066"/>
    </source>
</evidence>
<dbReference type="Pfam" id="PF03179">
    <property type="entry name" value="V-ATPase_G"/>
    <property type="match status" value="1"/>
</dbReference>
<evidence type="ECO:0000256" key="7">
    <source>
        <dbReference type="SAM" id="Coils"/>
    </source>
</evidence>
<evidence type="ECO:0000313" key="8">
    <source>
        <dbReference type="Proteomes" id="UP000504603"/>
    </source>
</evidence>
<comment type="function">
    <text evidence="6">Subunit of the V1 complex of vacuolar(H+)-ATPase (V-ATPase), a multisubunit enzyme composed of a peripheral complex (V1) that hydrolyzes ATP and a membrane integral complex (V0) that translocates protons. V-ATPase is responsible for acidifying and maintaining the pH of intracellular compartments and in some cell types, is targeted to the plasma membrane, where it is responsible for acidifying the extracellular environment.</text>
</comment>
<keyword evidence="8" id="KW-1185">Reference proteome</keyword>
<comment type="similarity">
    <text evidence="2 6">Belongs to the V-ATPase G subunit family.</text>
</comment>
<accession>A0A6J1BVI0</accession>
<evidence type="ECO:0000256" key="1">
    <source>
        <dbReference type="ARBA" id="ARBA00003847"/>
    </source>
</evidence>
<dbReference type="FunFam" id="1.20.5.2950:FF:000001">
    <property type="entry name" value="V-type proton ATPase subunit G"/>
    <property type="match status" value="1"/>
</dbReference>
<dbReference type="RefSeq" id="XP_022132168.1">
    <property type="nucleotide sequence ID" value="XM_022276476.1"/>
</dbReference>
<dbReference type="NCBIfam" id="TIGR01147">
    <property type="entry name" value="V_ATP_synt_G"/>
    <property type="match status" value="1"/>
</dbReference>
<sequence>MAMDPFRGQGGIQMLLTAEQDAQQVISNARNMKMARLKQAKDEAEREVAQYRANMEAEYQKKVTETNSGSYAQRLEEETNAKINNLKESSDRVSKDVVDMLLRYVASATT</sequence>
<organism evidence="8 9">
    <name type="scientific">Momordica charantia</name>
    <name type="common">Bitter gourd</name>
    <name type="synonym">Balsam pear</name>
    <dbReference type="NCBI Taxonomy" id="3673"/>
    <lineage>
        <taxon>Eukaryota</taxon>
        <taxon>Viridiplantae</taxon>
        <taxon>Streptophyta</taxon>
        <taxon>Embryophyta</taxon>
        <taxon>Tracheophyta</taxon>
        <taxon>Spermatophyta</taxon>
        <taxon>Magnoliopsida</taxon>
        <taxon>eudicotyledons</taxon>
        <taxon>Gunneridae</taxon>
        <taxon>Pentapetalae</taxon>
        <taxon>rosids</taxon>
        <taxon>fabids</taxon>
        <taxon>Cucurbitales</taxon>
        <taxon>Cucurbitaceae</taxon>
        <taxon>Momordiceae</taxon>
        <taxon>Momordica</taxon>
    </lineage>
</organism>
<evidence type="ECO:0000313" key="9">
    <source>
        <dbReference type="RefSeq" id="XP_022132168.1"/>
    </source>
</evidence>
<dbReference type="KEGG" id="mcha:111005091"/>
<comment type="subunit">
    <text evidence="6">V-ATPase is a heteromultimeric enzyme made up of two complexes: the ATP-hydrolytic V1 complex and the proton translocation V0 complex.</text>
</comment>
<evidence type="ECO:0000256" key="6">
    <source>
        <dbReference type="RuleBase" id="RU364019"/>
    </source>
</evidence>
<evidence type="ECO:0000256" key="3">
    <source>
        <dbReference type="ARBA" id="ARBA00022448"/>
    </source>
</evidence>
<evidence type="ECO:0000256" key="4">
    <source>
        <dbReference type="ARBA" id="ARBA00022781"/>
    </source>
</evidence>
<comment type="function">
    <text evidence="1">Catalytic subunit of the peripheral V1 complex of vacuolar ATPase (V-ATPase). V-ATPase is responsible for acidifying a variety of intracellular compartments in eukaryotic cells.</text>
</comment>
<dbReference type="GO" id="GO:0046961">
    <property type="term" value="F:proton-transporting ATPase activity, rotational mechanism"/>
    <property type="evidence" value="ECO:0007669"/>
    <property type="project" value="InterPro"/>
</dbReference>
<dbReference type="OrthoDB" id="250802at2759"/>
<dbReference type="InterPro" id="IPR005124">
    <property type="entry name" value="V-ATPase_G"/>
</dbReference>
<keyword evidence="3 6" id="KW-0813">Transport</keyword>
<proteinExistence type="inferred from homology"/>
<evidence type="ECO:0000256" key="5">
    <source>
        <dbReference type="ARBA" id="ARBA00023065"/>
    </source>
</evidence>
<keyword evidence="4 6" id="KW-0375">Hydrogen ion transport</keyword>
<gene>
    <name evidence="9" type="primary">LOC111005091</name>
</gene>
<dbReference type="AlphaFoldDB" id="A0A6J1BVI0"/>
<dbReference type="Gene3D" id="1.20.5.2950">
    <property type="match status" value="1"/>
</dbReference>
<name>A0A6J1BVI0_MOMCH</name>
<keyword evidence="5 6" id="KW-0406">Ion transport</keyword>
<protein>
    <recommendedName>
        <fullName evidence="6">V-type proton ATPase subunit G</fullName>
    </recommendedName>
</protein>
<dbReference type="GO" id="GO:0016887">
    <property type="term" value="F:ATP hydrolysis activity"/>
    <property type="evidence" value="ECO:0007669"/>
    <property type="project" value="TreeGrafter"/>
</dbReference>
<dbReference type="Proteomes" id="UP000504603">
    <property type="component" value="Unplaced"/>
</dbReference>
<dbReference type="GO" id="GO:0000221">
    <property type="term" value="C:vacuolar proton-transporting V-type ATPase, V1 domain"/>
    <property type="evidence" value="ECO:0007669"/>
    <property type="project" value="TreeGrafter"/>
</dbReference>
<keyword evidence="7" id="KW-0175">Coiled coil</keyword>
<feature type="coiled-coil region" evidence="7">
    <location>
        <begin position="27"/>
        <end position="92"/>
    </location>
</feature>
<dbReference type="PANTHER" id="PTHR12713:SF27">
    <property type="entry name" value="V-TYPE PROTON ATPASE SUBUNIT G3"/>
    <property type="match status" value="1"/>
</dbReference>
<dbReference type="GeneID" id="111005091"/>
<dbReference type="PANTHER" id="PTHR12713">
    <property type="entry name" value="VACUOLAR ATP SYNTHASE SUBUNIT G"/>
    <property type="match status" value="1"/>
</dbReference>
<reference evidence="9" key="1">
    <citation type="submission" date="2025-08" db="UniProtKB">
        <authorList>
            <consortium name="RefSeq"/>
        </authorList>
    </citation>
    <scope>IDENTIFICATION</scope>
    <source>
        <strain evidence="9">OHB3-1</strain>
    </source>
</reference>